<dbReference type="PANTHER" id="PTHR12936:SF0">
    <property type="entry name" value="ANAPHASE-PROMOTING COMPLEX SUBUNIT 10"/>
    <property type="match status" value="1"/>
</dbReference>
<dbReference type="InterPro" id="IPR016901">
    <property type="entry name" value="APC10/Doc1"/>
</dbReference>
<dbReference type="GO" id="GO:0051301">
    <property type="term" value="P:cell division"/>
    <property type="evidence" value="ECO:0007669"/>
    <property type="project" value="UniProtKB-KW"/>
</dbReference>
<dbReference type="GO" id="GO:0031145">
    <property type="term" value="P:anaphase-promoting complex-dependent catabolic process"/>
    <property type="evidence" value="ECO:0007669"/>
    <property type="project" value="InterPro"/>
</dbReference>
<protein>
    <recommendedName>
        <fullName evidence="6">Anaphase-promoting complex subunit 10</fullName>
    </recommendedName>
</protein>
<feature type="domain" description="DOC" evidence="7">
    <location>
        <begin position="1"/>
        <end position="193"/>
    </location>
</feature>
<dbReference type="SUPFAM" id="SSF49785">
    <property type="entry name" value="Galactose-binding domain-like"/>
    <property type="match status" value="1"/>
</dbReference>
<proteinExistence type="inferred from homology"/>
<evidence type="ECO:0000256" key="5">
    <source>
        <dbReference type="ARBA" id="ARBA00023306"/>
    </source>
</evidence>
<dbReference type="AlphaFoldDB" id="A0A7R9VGF1"/>
<gene>
    <name evidence="8" type="ORF">CEUR00632_LOCUS12445</name>
</gene>
<evidence type="ECO:0000256" key="6">
    <source>
        <dbReference type="PIRNR" id="PIRNR028841"/>
    </source>
</evidence>
<dbReference type="InterPro" id="IPR008979">
    <property type="entry name" value="Galactose-bd-like_sf"/>
</dbReference>
<comment type="function">
    <text evidence="6">Component of the anaphase promoting complex/cyclosome (APC/C), a cell cycle-regulated E3 ubiquitin-protein ligase complex that controls progression through mitosis and the G1 phase of the cell cycle.</text>
</comment>
<dbReference type="Pfam" id="PF03256">
    <property type="entry name" value="ANAPC10"/>
    <property type="match status" value="1"/>
</dbReference>
<name>A0A7R9VGF1_9CHLO</name>
<accession>A0A7R9VGF1</accession>
<dbReference type="InterPro" id="IPR004939">
    <property type="entry name" value="APC_su10/DOC_dom"/>
</dbReference>
<dbReference type="GO" id="GO:0005680">
    <property type="term" value="C:anaphase-promoting complex"/>
    <property type="evidence" value="ECO:0007669"/>
    <property type="project" value="InterPro"/>
</dbReference>
<dbReference type="EMBL" id="HBEC01027011">
    <property type="protein sequence ID" value="CAD8294275.1"/>
    <property type="molecule type" value="Transcribed_RNA"/>
</dbReference>
<keyword evidence="5 6" id="KW-0131">Cell cycle</keyword>
<reference evidence="8" key="1">
    <citation type="submission" date="2021-01" db="EMBL/GenBank/DDBJ databases">
        <authorList>
            <person name="Corre E."/>
            <person name="Pelletier E."/>
            <person name="Niang G."/>
            <person name="Scheremetjew M."/>
            <person name="Finn R."/>
            <person name="Kale V."/>
            <person name="Holt S."/>
            <person name="Cochrane G."/>
            <person name="Meng A."/>
            <person name="Brown T."/>
            <person name="Cohen L."/>
        </authorList>
    </citation>
    <scope>NUCLEOTIDE SEQUENCE</scope>
    <source>
        <strain evidence="8">CCMP219</strain>
    </source>
</reference>
<evidence type="ECO:0000256" key="4">
    <source>
        <dbReference type="ARBA" id="ARBA00022786"/>
    </source>
</evidence>
<dbReference type="PROSITE" id="PS51284">
    <property type="entry name" value="DOC"/>
    <property type="match status" value="1"/>
</dbReference>
<dbReference type="Gene3D" id="2.60.120.260">
    <property type="entry name" value="Galactose-binding domain-like"/>
    <property type="match status" value="1"/>
</dbReference>
<keyword evidence="2 6" id="KW-0132">Cell division</keyword>
<keyword evidence="4 6" id="KW-0833">Ubl conjugation pathway</keyword>
<evidence type="ECO:0000256" key="1">
    <source>
        <dbReference type="ARBA" id="ARBA00006762"/>
    </source>
</evidence>
<dbReference type="CDD" id="cd08366">
    <property type="entry name" value="APC10"/>
    <property type="match status" value="1"/>
</dbReference>
<sequence>MSENSCYLVAGCPGQRELGHLAVWSVSSAKAGNGVDCLRDGRRDTFWQSDGSQPHFVNIQFQRKVELMELHLFLDYKTDESYTPSKVSIRAGTALHDLQEVHVVELDEPTGCIRVPLAAGVQQNLTPDAHLEYLEDASPLHTFFLQIAVLSNHQNGRDTHIRLVRVYGPRADPMPLAALSLPCSIKTCSFGMYASVR</sequence>
<evidence type="ECO:0000313" key="8">
    <source>
        <dbReference type="EMBL" id="CAD8294275.1"/>
    </source>
</evidence>
<dbReference type="SMART" id="SM01337">
    <property type="entry name" value="APC10"/>
    <property type="match status" value="1"/>
</dbReference>
<dbReference type="GO" id="GO:0070979">
    <property type="term" value="P:protein K11-linked ubiquitination"/>
    <property type="evidence" value="ECO:0007669"/>
    <property type="project" value="TreeGrafter"/>
</dbReference>
<evidence type="ECO:0000259" key="7">
    <source>
        <dbReference type="PROSITE" id="PS51284"/>
    </source>
</evidence>
<evidence type="ECO:0000256" key="2">
    <source>
        <dbReference type="ARBA" id="ARBA00022618"/>
    </source>
</evidence>
<organism evidence="8">
    <name type="scientific">Chlamydomonas euryale</name>
    <dbReference type="NCBI Taxonomy" id="1486919"/>
    <lineage>
        <taxon>Eukaryota</taxon>
        <taxon>Viridiplantae</taxon>
        <taxon>Chlorophyta</taxon>
        <taxon>core chlorophytes</taxon>
        <taxon>Chlorophyceae</taxon>
        <taxon>CS clade</taxon>
        <taxon>Chlamydomonadales</taxon>
        <taxon>Chlamydomonadaceae</taxon>
        <taxon>Chlamydomonas</taxon>
    </lineage>
</organism>
<keyword evidence="3 6" id="KW-0498">Mitosis</keyword>
<evidence type="ECO:0000256" key="3">
    <source>
        <dbReference type="ARBA" id="ARBA00022776"/>
    </source>
</evidence>
<comment type="similarity">
    <text evidence="1 6">Belongs to the APC10 family.</text>
</comment>
<dbReference type="PIRSF" id="PIRSF028841">
    <property type="entry name" value="APC10_sub"/>
    <property type="match status" value="1"/>
</dbReference>
<dbReference type="PANTHER" id="PTHR12936">
    <property type="entry name" value="ANAPHASE-PROMOTING COMPLEX 10"/>
    <property type="match status" value="1"/>
</dbReference>